<organism evidence="1 2">
    <name type="scientific">Clostridium butyricum E4 str. BoNT E BL5262</name>
    <dbReference type="NCBI Taxonomy" id="632245"/>
    <lineage>
        <taxon>Bacteria</taxon>
        <taxon>Bacillati</taxon>
        <taxon>Bacillota</taxon>
        <taxon>Clostridia</taxon>
        <taxon>Eubacteriales</taxon>
        <taxon>Clostridiaceae</taxon>
        <taxon>Clostridium</taxon>
    </lineage>
</organism>
<accession>C4IG82</accession>
<dbReference type="RefSeq" id="WP_003415184.1">
    <property type="nucleotide sequence ID" value="NZ_ACOM01000005.1"/>
</dbReference>
<dbReference type="NCBIfam" id="TIGR02687">
    <property type="entry name" value="BREX-1 system phosphatase PglZ type A"/>
    <property type="match status" value="1"/>
</dbReference>
<dbReference type="SUPFAM" id="SSF53649">
    <property type="entry name" value="Alkaline phosphatase-like"/>
    <property type="match status" value="1"/>
</dbReference>
<sequence length="848" mass="99425">MNLQEIRNFLKELFSKPLGDGKTRHIVFWYDESEDFIEDIDTFDLEGIKVIKLTENNAFWAKYHIEKEDTTSNILVYSNMKKPIPQEDWLYDVFCYSEEFSTDRATVIMRELKVQDSSLKEEFNIYNTFFKNKERINNFKNLNIQCYTKEKVHLGVLSVLTKVKIMDIEEIIKAILKDYLDGSNKIYEDIKKFGSVDALWSLLQKYYGYNFEERSIERFMAMLLVTNMNETVKFELPKSYAPFISKKDTNCIVFINHFMNNEKDSEAYGKMQDLVAEKLKIAQLLEKHDSETFINCDEFEVMDRLILSRITNLLKDGVEEYDKYLNLLSSRRTLHYYKKYVSEYKAIKWAINLLNKKKELASTIKTENSYNMVKSYAKDYFYIDKAYRKFYYHYDNSDLKDELNELKDTIENVYNNWYLQELAIKWNDALLNQNTWRIDGLKYQDKFYRENIKYKGKDRVFVIISDGLRYESAEELNTLLTNERKGKAQLDYMQGVLPSYTKLGMASLLPNNKIEINDRYDVLVNGVNSSGTDNRNTILKMENEKSLAITYDTVMDMKDAEIRKAFTGLEVVYIYHNTIDARGDHASTEREVFKATSDAFKEILLLVNKLVNRVSAANIIITADHGYLYKRSAMEESNKLSGIKLEDGEDNRRFLLTSSKEDIEGTVTFSMDYLLGDESNKYVITPKGTSRFKVQGAGANYVHGGAMPQEIIVPVIKFKNDRSTSSVNDIRKVKISVTSITRKITNIITYLEFFQDEKIQDKVISQRIKCYFEDEEGNRISNENIIIGDSRSENPVERTYREKFVLKSMPYDKTKQYFLVMQDEEDANGFYERIPFNVDIAIVDEFGF</sequence>
<dbReference type="InterPro" id="IPR014060">
    <property type="entry name" value="PglZ"/>
</dbReference>
<dbReference type="Pfam" id="PF08665">
    <property type="entry name" value="PglZ"/>
    <property type="match status" value="1"/>
</dbReference>
<evidence type="ECO:0000313" key="1">
    <source>
        <dbReference type="EMBL" id="EEP54256.1"/>
    </source>
</evidence>
<gene>
    <name evidence="1" type="ORF">CLP_2094</name>
</gene>
<dbReference type="AlphaFoldDB" id="C4IG82"/>
<evidence type="ECO:0000313" key="2">
    <source>
        <dbReference type="Proteomes" id="UP000003081"/>
    </source>
</evidence>
<dbReference type="EMBL" id="ACOM01000005">
    <property type="protein sequence ID" value="EEP54256.1"/>
    <property type="molecule type" value="Genomic_DNA"/>
</dbReference>
<proteinExistence type="predicted"/>
<dbReference type="InterPro" id="IPR017850">
    <property type="entry name" value="Alkaline_phosphatase_core_sf"/>
</dbReference>
<dbReference type="eggNOG" id="COG1564">
    <property type="taxonomic scope" value="Bacteria"/>
</dbReference>
<dbReference type="HOGENOM" id="CLU_017500_0_0_9"/>
<reference evidence="1 2" key="1">
    <citation type="submission" date="2009-08" db="EMBL/GenBank/DDBJ databases">
        <authorList>
            <person name="Shrivastava S."/>
            <person name="Brinkac L.B."/>
            <person name="Brown J.L."/>
            <person name="Bruce D.B."/>
            <person name="Detter C."/>
            <person name="Green L.D."/>
            <person name="Munk C.A."/>
            <person name="Rogers Y.C."/>
            <person name="Tapia R."/>
            <person name="Sims D.R."/>
            <person name="Smith L.A."/>
            <person name="Smith T.J."/>
            <person name="Sutton G."/>
            <person name="Brettin T."/>
        </authorList>
    </citation>
    <scope>NUCLEOTIDE SEQUENCE [LARGE SCALE GENOMIC DNA]</scope>
    <source>
        <strain evidence="2">E4 str. BoNT E BL5262</strain>
    </source>
</reference>
<keyword evidence="2" id="KW-1185">Reference proteome</keyword>
<name>C4IG82_CLOBU</name>
<protein>
    <submittedName>
        <fullName evidence="1">Uncharacterized protein</fullName>
    </submittedName>
</protein>
<dbReference type="Proteomes" id="UP000003081">
    <property type="component" value="Unassembled WGS sequence"/>
</dbReference>
<comment type="caution">
    <text evidence="1">The sequence shown here is derived from an EMBL/GenBank/DDBJ whole genome shotgun (WGS) entry which is preliminary data.</text>
</comment>